<organism evidence="4 5">
    <name type="scientific">Pyramidobacter porci</name>
    <dbReference type="NCBI Taxonomy" id="2605789"/>
    <lineage>
        <taxon>Bacteria</taxon>
        <taxon>Thermotogati</taxon>
        <taxon>Synergistota</taxon>
        <taxon>Synergistia</taxon>
        <taxon>Synergistales</taxon>
        <taxon>Dethiosulfovibrionaceae</taxon>
        <taxon>Pyramidobacter</taxon>
    </lineage>
</organism>
<dbReference type="Proteomes" id="UP000473699">
    <property type="component" value="Unassembled WGS sequence"/>
</dbReference>
<dbReference type="GO" id="GO:0005737">
    <property type="term" value="C:cytoplasm"/>
    <property type="evidence" value="ECO:0007669"/>
    <property type="project" value="UniProtKB-ARBA"/>
</dbReference>
<dbReference type="RefSeq" id="WP_009163513.1">
    <property type="nucleotide sequence ID" value="NZ_JAXDZJ010000006.1"/>
</dbReference>
<dbReference type="EMBL" id="VUNH01000003">
    <property type="protein sequence ID" value="MST55064.1"/>
    <property type="molecule type" value="Genomic_DNA"/>
</dbReference>
<dbReference type="GO" id="GO:0003735">
    <property type="term" value="F:structural constituent of ribosome"/>
    <property type="evidence" value="ECO:0007669"/>
    <property type="project" value="InterPro"/>
</dbReference>
<keyword evidence="2 3" id="KW-0687">Ribonucleoprotein</keyword>
<gene>
    <name evidence="3 4" type="primary">rpsP</name>
    <name evidence="4" type="ORF">FYJ74_03245</name>
</gene>
<dbReference type="GO" id="GO:0006412">
    <property type="term" value="P:translation"/>
    <property type="evidence" value="ECO:0007669"/>
    <property type="project" value="UniProtKB-UniRule"/>
</dbReference>
<evidence type="ECO:0000256" key="1">
    <source>
        <dbReference type="ARBA" id="ARBA00022980"/>
    </source>
</evidence>
<evidence type="ECO:0000256" key="3">
    <source>
        <dbReference type="HAMAP-Rule" id="MF_00385"/>
    </source>
</evidence>
<keyword evidence="1 3" id="KW-0689">Ribosomal protein</keyword>
<dbReference type="InterPro" id="IPR023803">
    <property type="entry name" value="Ribosomal_bS16_dom_sf"/>
</dbReference>
<accession>A0A6L5Y9U3</accession>
<dbReference type="HAMAP" id="MF_00385">
    <property type="entry name" value="Ribosomal_bS16"/>
    <property type="match status" value="1"/>
</dbReference>
<dbReference type="GeneID" id="90986109"/>
<proteinExistence type="inferred from homology"/>
<name>A0A6L5Y9U3_9BACT</name>
<dbReference type="InterPro" id="IPR000307">
    <property type="entry name" value="Ribosomal_bS16"/>
</dbReference>
<dbReference type="AlphaFoldDB" id="A0A6L5Y9U3"/>
<dbReference type="GO" id="GO:0015935">
    <property type="term" value="C:small ribosomal subunit"/>
    <property type="evidence" value="ECO:0007669"/>
    <property type="project" value="TreeGrafter"/>
</dbReference>
<dbReference type="InterPro" id="IPR020592">
    <property type="entry name" value="Ribosomal_bS16_CS"/>
</dbReference>
<dbReference type="Pfam" id="PF00886">
    <property type="entry name" value="Ribosomal_S16"/>
    <property type="match status" value="1"/>
</dbReference>
<dbReference type="NCBIfam" id="TIGR00002">
    <property type="entry name" value="S16"/>
    <property type="match status" value="1"/>
</dbReference>
<protein>
    <recommendedName>
        <fullName evidence="3">Small ribosomal subunit protein bS16</fullName>
    </recommendedName>
</protein>
<dbReference type="PANTHER" id="PTHR12919:SF20">
    <property type="entry name" value="SMALL RIBOSOMAL SUBUNIT PROTEIN BS16M"/>
    <property type="match status" value="1"/>
</dbReference>
<sequence>MAVRIRLSRHGRKKVPFYRLVVADSHSPRDGRFIEELGTYDPMKDPAEIKINEESAVKWLRNGALPSDTARALLKKAGVWAKFSEKAE</sequence>
<evidence type="ECO:0000313" key="4">
    <source>
        <dbReference type="EMBL" id="MST55064.1"/>
    </source>
</evidence>
<reference evidence="4 5" key="1">
    <citation type="submission" date="2019-08" db="EMBL/GenBank/DDBJ databases">
        <title>In-depth cultivation of the pig gut microbiome towards novel bacterial diversity and tailored functional studies.</title>
        <authorList>
            <person name="Wylensek D."/>
            <person name="Hitch T.C.A."/>
            <person name="Clavel T."/>
        </authorList>
    </citation>
    <scope>NUCLEOTIDE SEQUENCE [LARGE SCALE GENOMIC DNA]</scope>
    <source>
        <strain evidence="4 5">SM-530-WT-4B</strain>
    </source>
</reference>
<evidence type="ECO:0000313" key="5">
    <source>
        <dbReference type="Proteomes" id="UP000473699"/>
    </source>
</evidence>
<dbReference type="PANTHER" id="PTHR12919">
    <property type="entry name" value="30S RIBOSOMAL PROTEIN S16"/>
    <property type="match status" value="1"/>
</dbReference>
<comment type="similarity">
    <text evidence="3">Belongs to the bacterial ribosomal protein bS16 family.</text>
</comment>
<keyword evidence="5" id="KW-1185">Reference proteome</keyword>
<dbReference type="SUPFAM" id="SSF54565">
    <property type="entry name" value="Ribosomal protein S16"/>
    <property type="match status" value="1"/>
</dbReference>
<comment type="caution">
    <text evidence="4">The sequence shown here is derived from an EMBL/GenBank/DDBJ whole genome shotgun (WGS) entry which is preliminary data.</text>
</comment>
<dbReference type="Gene3D" id="3.30.1320.10">
    <property type="match status" value="1"/>
</dbReference>
<evidence type="ECO:0000256" key="2">
    <source>
        <dbReference type="ARBA" id="ARBA00023274"/>
    </source>
</evidence>
<dbReference type="PROSITE" id="PS00732">
    <property type="entry name" value="RIBOSOMAL_S16"/>
    <property type="match status" value="1"/>
</dbReference>